<evidence type="ECO:0000313" key="2">
    <source>
        <dbReference type="EMBL" id="MEQ2185709.1"/>
    </source>
</evidence>
<gene>
    <name evidence="2" type="ORF">GOODEAATRI_021075</name>
</gene>
<dbReference type="EMBL" id="JAHRIO010081981">
    <property type="protein sequence ID" value="MEQ2185709.1"/>
    <property type="molecule type" value="Genomic_DNA"/>
</dbReference>
<evidence type="ECO:0000256" key="1">
    <source>
        <dbReference type="SAM" id="Coils"/>
    </source>
</evidence>
<feature type="coiled-coil region" evidence="1">
    <location>
        <begin position="42"/>
        <end position="83"/>
    </location>
</feature>
<accession>A0ABV0PQE4</accession>
<keyword evidence="1" id="KW-0175">Coiled coil</keyword>
<comment type="caution">
    <text evidence="2">The sequence shown here is derived from an EMBL/GenBank/DDBJ whole genome shotgun (WGS) entry which is preliminary data.</text>
</comment>
<dbReference type="Proteomes" id="UP001476798">
    <property type="component" value="Unassembled WGS sequence"/>
</dbReference>
<proteinExistence type="predicted"/>
<dbReference type="InterPro" id="IPR031601">
    <property type="entry name" value="CCD48"/>
</dbReference>
<dbReference type="Pfam" id="PF15799">
    <property type="entry name" value="CCD48"/>
    <property type="match status" value="1"/>
</dbReference>
<name>A0ABV0PQE4_9TELE</name>
<organism evidence="2 3">
    <name type="scientific">Goodea atripinnis</name>
    <dbReference type="NCBI Taxonomy" id="208336"/>
    <lineage>
        <taxon>Eukaryota</taxon>
        <taxon>Metazoa</taxon>
        <taxon>Chordata</taxon>
        <taxon>Craniata</taxon>
        <taxon>Vertebrata</taxon>
        <taxon>Euteleostomi</taxon>
        <taxon>Actinopterygii</taxon>
        <taxon>Neopterygii</taxon>
        <taxon>Teleostei</taxon>
        <taxon>Neoteleostei</taxon>
        <taxon>Acanthomorphata</taxon>
        <taxon>Ovalentaria</taxon>
        <taxon>Atherinomorphae</taxon>
        <taxon>Cyprinodontiformes</taxon>
        <taxon>Goodeidae</taxon>
        <taxon>Goodea</taxon>
    </lineage>
</organism>
<keyword evidence="3" id="KW-1185">Reference proteome</keyword>
<sequence length="179" mass="20848">MANTKLNNSPNSNLKSLQNIMHEIEYLRSSREQQMEETMLCNHRLEQELWSCKETIAALEESNRALNREQVSMRRKVEEARQALLSGLGKVKELESKANHVPALQRHVLQLESELLYYRKDLLCRLVCEYKEMSGTLRPLLCSNTMWWIGWLAQSLMTSLLIMRHSTTVPSSTRFPLIT</sequence>
<evidence type="ECO:0000313" key="3">
    <source>
        <dbReference type="Proteomes" id="UP001476798"/>
    </source>
</evidence>
<reference evidence="2 3" key="1">
    <citation type="submission" date="2021-06" db="EMBL/GenBank/DDBJ databases">
        <authorList>
            <person name="Palmer J.M."/>
        </authorList>
    </citation>
    <scope>NUCLEOTIDE SEQUENCE [LARGE SCALE GENOMIC DNA]</scope>
    <source>
        <strain evidence="2 3">GA_2019</strain>
        <tissue evidence="2">Muscle</tissue>
    </source>
</reference>
<protein>
    <submittedName>
        <fullName evidence="2">Uncharacterized protein</fullName>
    </submittedName>
</protein>